<comment type="caution">
    <text evidence="1">The sequence shown here is derived from an EMBL/GenBank/DDBJ whole genome shotgun (WGS) entry which is preliminary data.</text>
</comment>
<dbReference type="AlphaFoldDB" id="A0ABD3AT32"/>
<sequence length="115" mass="12256">MFKATDTALYDEWAPELLEVALKLLVRASCFKGMLSPSSGVALLLFWLDLGFKALTPKELAIEVAAAEIVARARTTGFSLRPQLSIGVKDGPGQDVAIKTLISSQPEALIKAVVG</sequence>
<keyword evidence="2" id="KW-1185">Reference proteome</keyword>
<dbReference type="Proteomes" id="UP001630127">
    <property type="component" value="Unassembled WGS sequence"/>
</dbReference>
<organism evidence="1 2">
    <name type="scientific">Cinchona calisaya</name>
    <dbReference type="NCBI Taxonomy" id="153742"/>
    <lineage>
        <taxon>Eukaryota</taxon>
        <taxon>Viridiplantae</taxon>
        <taxon>Streptophyta</taxon>
        <taxon>Embryophyta</taxon>
        <taxon>Tracheophyta</taxon>
        <taxon>Spermatophyta</taxon>
        <taxon>Magnoliopsida</taxon>
        <taxon>eudicotyledons</taxon>
        <taxon>Gunneridae</taxon>
        <taxon>Pentapetalae</taxon>
        <taxon>asterids</taxon>
        <taxon>lamiids</taxon>
        <taxon>Gentianales</taxon>
        <taxon>Rubiaceae</taxon>
        <taxon>Cinchonoideae</taxon>
        <taxon>Cinchoneae</taxon>
        <taxon>Cinchona</taxon>
    </lineage>
</organism>
<accession>A0ABD3AT32</accession>
<evidence type="ECO:0000313" key="2">
    <source>
        <dbReference type="Proteomes" id="UP001630127"/>
    </source>
</evidence>
<reference evidence="1 2" key="1">
    <citation type="submission" date="2024-11" db="EMBL/GenBank/DDBJ databases">
        <title>A near-complete genome assembly of Cinchona calisaya.</title>
        <authorList>
            <person name="Lian D.C."/>
            <person name="Zhao X.W."/>
            <person name="Wei L."/>
        </authorList>
    </citation>
    <scope>NUCLEOTIDE SEQUENCE [LARGE SCALE GENOMIC DNA]</scope>
    <source>
        <tissue evidence="1">Nenye</tissue>
    </source>
</reference>
<proteinExistence type="predicted"/>
<gene>
    <name evidence="1" type="ORF">ACH5RR_002829</name>
</gene>
<evidence type="ECO:0000313" key="1">
    <source>
        <dbReference type="EMBL" id="KAL3534368.1"/>
    </source>
</evidence>
<protein>
    <submittedName>
        <fullName evidence="1">Uncharacterized protein</fullName>
    </submittedName>
</protein>
<name>A0ABD3AT32_9GENT</name>
<dbReference type="EMBL" id="JBJUIK010000002">
    <property type="protein sequence ID" value="KAL3534368.1"/>
    <property type="molecule type" value="Genomic_DNA"/>
</dbReference>